<dbReference type="InterPro" id="IPR022435">
    <property type="entry name" value="Surface-anchored_actinobac"/>
</dbReference>
<proteinExistence type="predicted"/>
<dbReference type="EMBL" id="JAERWK010000025">
    <property type="protein sequence ID" value="MBM9469329.1"/>
    <property type="molecule type" value="Genomic_DNA"/>
</dbReference>
<protein>
    <submittedName>
        <fullName evidence="3">TIGR03773 family transporter-associated surface protein</fullName>
    </submittedName>
</protein>
<evidence type="ECO:0000256" key="1">
    <source>
        <dbReference type="SAM" id="MobiDB-lite"/>
    </source>
</evidence>
<evidence type="ECO:0000256" key="2">
    <source>
        <dbReference type="SAM" id="Phobius"/>
    </source>
</evidence>
<dbReference type="InterPro" id="IPR022395">
    <property type="entry name" value="CHP03773_ABC_transptr-like"/>
</dbReference>
<feature type="compositionally biased region" description="Low complexity" evidence="1">
    <location>
        <begin position="501"/>
        <end position="535"/>
    </location>
</feature>
<comment type="caution">
    <text evidence="3">The sequence shown here is derived from an EMBL/GenBank/DDBJ whole genome shotgun (WGS) entry which is preliminary data.</text>
</comment>
<keyword evidence="4" id="KW-1185">Reference proteome</keyword>
<keyword evidence="2" id="KW-0472">Membrane</keyword>
<dbReference type="NCBIfam" id="TIGR03773">
    <property type="entry name" value="anch_rpt_wall"/>
    <property type="match status" value="2"/>
</dbReference>
<dbReference type="RefSeq" id="WP_205262275.1">
    <property type="nucleotide sequence ID" value="NZ_JAERWK010000025.1"/>
</dbReference>
<feature type="compositionally biased region" description="Gly residues" evidence="1">
    <location>
        <begin position="536"/>
        <end position="549"/>
    </location>
</feature>
<name>A0A939C3E2_9ACTN</name>
<keyword evidence="2" id="KW-1133">Transmembrane helix</keyword>
<sequence length="857" mass="85920">MSFLPPRKGRRPVVPPALLTVLVAALVAVLTAALSVITVPSGAVAHAEPGAAPSEQAGPAVVDRGRVDVFRLGMTGTDLTLSTGAAAGPGSDPSAAWVQQIVGRDPSGVVFHLPDIAGDRVGRTVVPAGSFEFIAPEGDPVWVLPVQGTDSSLLAGWEARSVGAGVLQDDLVTLELLDAQVPAGARLEVFTTEPLGDPVRLLSTQDRALRSVPVRAGTQADASWAFTALGTYRLTVQATGTTVDGETLRSAAQEFTFVVGDLPAVPAEASSAAADRTAGPNPSVQVLARAMQAPAPAAVPAPAAAPVACPSPQVFTEGHFDFGSQFDGTLHSRIKTDDQGWLEPRTVVFHVGDPAEVTMPAGYEFVAAAGTRAWQIPQTQAPGIPWLGWNTQDRTIAGQVDGPVTMTLAGVDGPGELAVFLQGSFGGVGTRVMDTVGGPTSYDIPVGATGVHAHGNWVFTAPGVYRVSITQSATIRGAVQRDTETLNFLVGPGDPLTAAAPCGSGAPAAPDAGTPAAPGGSAPAAPAAPGQPAAPGAGGGTSSAAAAGGGSAASSSAAACIPTPVTSVVTRPGGASGPAPSAPPAAGVERLADGHYDFGPQFVDGQLRPMVKTDDRGWLDPASVEFVVGDSARTALPQGDGYSFIGDAGAQVWMIPQTQAAGIPWLGWNTQHETIKGHVTGPITMQLDSVEGPGSVAVFLTGTFGGVGQRIMDDVGGPTSHDIEVGATGVHVHGNWVFTEPGRYRVTLSFSGVIDGAPAAGTAVLTFAVGDGIAAAAPSTQPAAVPLDGAPVTETVVSTVGRDAVGRACQLAAGGSTDGALGNTGAAIGLPLAIGAVLLLSGVGLLVRGRRSRAAHR</sequence>
<evidence type="ECO:0000313" key="3">
    <source>
        <dbReference type="EMBL" id="MBM9469329.1"/>
    </source>
</evidence>
<dbReference type="NCBIfam" id="TIGR03769">
    <property type="entry name" value="P_ac_wall_RPT"/>
    <property type="match status" value="3"/>
</dbReference>
<feature type="transmembrane region" description="Helical" evidence="2">
    <location>
        <begin position="826"/>
        <end position="847"/>
    </location>
</feature>
<evidence type="ECO:0000313" key="4">
    <source>
        <dbReference type="Proteomes" id="UP000663792"/>
    </source>
</evidence>
<dbReference type="Proteomes" id="UP000663792">
    <property type="component" value="Unassembled WGS sequence"/>
</dbReference>
<reference evidence="3" key="1">
    <citation type="submission" date="2021-01" db="EMBL/GenBank/DDBJ databases">
        <title>YIM 132084 draft genome.</title>
        <authorList>
            <person name="An D."/>
        </authorList>
    </citation>
    <scope>NUCLEOTIDE SEQUENCE</scope>
    <source>
        <strain evidence="3">YIM 132084</strain>
    </source>
</reference>
<accession>A0A939C3E2</accession>
<feature type="region of interest" description="Disordered" evidence="1">
    <location>
        <begin position="501"/>
        <end position="549"/>
    </location>
</feature>
<organism evidence="3 4">
    <name type="scientific">Nakamurella leprariae</name>
    <dbReference type="NCBI Taxonomy" id="2803911"/>
    <lineage>
        <taxon>Bacteria</taxon>
        <taxon>Bacillati</taxon>
        <taxon>Actinomycetota</taxon>
        <taxon>Actinomycetes</taxon>
        <taxon>Nakamurellales</taxon>
        <taxon>Nakamurellaceae</taxon>
        <taxon>Nakamurella</taxon>
    </lineage>
</organism>
<gene>
    <name evidence="3" type="ORF">JL106_18735</name>
</gene>
<dbReference type="AlphaFoldDB" id="A0A939C3E2"/>
<dbReference type="NCBIfam" id="NF038134">
    <property type="entry name" value="choice_anch_M"/>
    <property type="match status" value="3"/>
</dbReference>
<keyword evidence="2" id="KW-0812">Transmembrane</keyword>